<dbReference type="EMBL" id="AK056573">
    <property type="protein sequence ID" value="BAB71220.1"/>
    <property type="molecule type" value="mRNA"/>
</dbReference>
<dbReference type="AlphaFoldDB" id="Q96MR4"/>
<reference evidence="1" key="1">
    <citation type="journal article" date="2004" name="Nat. Genet.">
        <title>Complete sequencing and characterization of 21,243 full-length human cDNAs.</title>
        <authorList>
            <person name="Ota T."/>
            <person name="Suzuki Y."/>
            <person name="Nishikawa T."/>
            <person name="Otsuki T."/>
            <person name="Sugiyama T."/>
            <person name="Irie R."/>
            <person name="Wakamatsu A."/>
            <person name="Hayashi K."/>
            <person name="Sato H."/>
            <person name="Nagai K."/>
            <person name="Kimura K."/>
            <person name="Makita H."/>
            <person name="Sekine M."/>
            <person name="Obayashi M."/>
            <person name="Nishi T."/>
            <person name="Shibahara T."/>
            <person name="Tanaka T."/>
            <person name="Ishii S."/>
            <person name="Yamamoto J."/>
            <person name="Saito K."/>
            <person name="Kawai Y."/>
            <person name="Isono Y."/>
            <person name="Nakamura Y."/>
            <person name="Nagahari K."/>
            <person name="Murakami K."/>
            <person name="Yasuda T."/>
            <person name="Iwayanagi T."/>
            <person name="Wagatsuma M."/>
            <person name="Shiratori A."/>
            <person name="Sudo H."/>
            <person name="Hosoiri T."/>
            <person name="Kaku Y."/>
            <person name="Kodaira H."/>
            <person name="Kondo H."/>
            <person name="Sugawara M."/>
            <person name="Takahashi M."/>
            <person name="Kanda K."/>
            <person name="Yokoi T."/>
            <person name="Furuya T."/>
            <person name="Kikkawa E."/>
            <person name="Omura Y."/>
            <person name="Abe K."/>
            <person name="Kamihara K."/>
            <person name="Katsuta N."/>
            <person name="Sato K."/>
            <person name="Tanikawa M."/>
            <person name="Yamazaki M."/>
            <person name="Ninomiya K."/>
            <person name="Ishibashi T."/>
            <person name="Yamashita H."/>
            <person name="Murakawa K."/>
            <person name="Fujimori K."/>
            <person name="Tanai H."/>
            <person name="Kimata M."/>
            <person name="Watanabe M."/>
            <person name="Hiraoka S."/>
            <person name="Chiba Y."/>
            <person name="Ishida S."/>
            <person name="Ono Y."/>
            <person name="Takiguchi S."/>
            <person name="Watanabe S."/>
            <person name="Yosida M."/>
            <person name="Hotuta T."/>
            <person name="Kusano J."/>
            <person name="Kanehori K."/>
            <person name="Takahashi-Fujii A."/>
            <person name="Hara H."/>
            <person name="Tanase T."/>
            <person name="Nomura Y."/>
            <person name="Togiya S."/>
            <person name="Komai F."/>
            <person name="Hara R."/>
            <person name="Takeuchi K."/>
            <person name="Arita M."/>
            <person name="Imose N."/>
            <person name="Musashino K."/>
            <person name="Yuuki H."/>
            <person name="Oshima A."/>
            <person name="Sasaki N."/>
            <person name="Aotsuka S."/>
            <person name="Yoshikawa Y."/>
            <person name="Matsunawa H."/>
            <person name="Ichihara T."/>
            <person name="Shiohata N."/>
            <person name="Sano S."/>
            <person name="Moriya S."/>
            <person name="Momiyama H."/>
            <person name="Satoh N."/>
            <person name="Takami S."/>
            <person name="Terashima Y."/>
            <person name="Suzuki O."/>
            <person name="Nakagawa S."/>
            <person name="Senoh A."/>
            <person name="Mizoguchi H."/>
            <person name="Goto Y."/>
            <person name="Shimizu F."/>
            <person name="Wakebe H."/>
            <person name="Hishigaki H."/>
            <person name="Watanabe T."/>
            <person name="Sugiyama A."/>
            <person name="Takemoto M."/>
            <person name="Kawakami B."/>
            <person name="Yamazaki M."/>
            <person name="Watanabe K."/>
            <person name="Kumagai A."/>
            <person name="Itakura S."/>
            <person name="Fukuzumi Y."/>
            <person name="Fujimori Y."/>
            <person name="Komiyama M."/>
            <person name="Tashiro H."/>
            <person name="Tanigami A."/>
            <person name="Fujiwara T."/>
            <person name="Ono T."/>
            <person name="Yamada K."/>
            <person name="Fujii Y."/>
            <person name="Ozaki K."/>
            <person name="Hirao M."/>
            <person name="Ohmori Y."/>
            <person name="Kawabata A."/>
            <person name="Hikiji T."/>
            <person name="Kobatake N."/>
            <person name="Inagaki H."/>
            <person name="Ikema Y."/>
            <person name="Okamoto S."/>
            <person name="Okitani R."/>
            <person name="Kawakami T."/>
            <person name="Noguchi S."/>
            <person name="Itoh T."/>
            <person name="Shigeta K."/>
            <person name="Senba T."/>
            <person name="Matsumura K."/>
            <person name="Nakajima Y."/>
            <person name="Mizuno T."/>
            <person name="Morinaga M."/>
            <person name="Sasaki M."/>
            <person name="Togashi T."/>
            <person name="Oyama M."/>
            <person name="Hata H."/>
            <person name="Watanabe M."/>
            <person name="Komatsu T."/>
            <person name="Mizushima-Sugano J."/>
            <person name="Satoh T."/>
            <person name="Shirai Y."/>
            <person name="Takahashi Y."/>
            <person name="Nakagawa K."/>
            <person name="Okumura K."/>
            <person name="Nagase T."/>
            <person name="Nomura N."/>
            <person name="Kikuchi H."/>
            <person name="Masuho Y."/>
            <person name="Yamashita R."/>
            <person name="Nakai K."/>
            <person name="Yada T."/>
            <person name="Nakamura Y."/>
            <person name="Ohara O."/>
            <person name="Isogai T."/>
            <person name="Sugano S."/>
        </authorList>
    </citation>
    <scope>NUCLEOTIDE SEQUENCE</scope>
</reference>
<accession>Q96MR4</accession>
<proteinExistence type="evidence at transcript level"/>
<name>Q96MR4_HUMAN</name>
<protein>
    <submittedName>
        <fullName evidence="1">cDNA FLJ32011 fis, clone NT2RP7009507</fullName>
    </submittedName>
</protein>
<organism evidence="1">
    <name type="scientific">Homo sapiens</name>
    <name type="common">Human</name>
    <dbReference type="NCBI Taxonomy" id="9606"/>
    <lineage>
        <taxon>Eukaryota</taxon>
        <taxon>Metazoa</taxon>
        <taxon>Chordata</taxon>
        <taxon>Craniata</taxon>
        <taxon>Vertebrata</taxon>
        <taxon>Euteleostomi</taxon>
        <taxon>Mammalia</taxon>
        <taxon>Eutheria</taxon>
        <taxon>Euarchontoglires</taxon>
        <taxon>Primates</taxon>
        <taxon>Haplorrhini</taxon>
        <taxon>Catarrhini</taxon>
        <taxon>Hominidae</taxon>
        <taxon>Homo</taxon>
    </lineage>
</organism>
<evidence type="ECO:0000313" key="1">
    <source>
        <dbReference type="EMBL" id="BAB71220.1"/>
    </source>
</evidence>
<sequence length="136" mass="15069">MLRQSLSGCPCPALPSCLLPLCQCPPGLGDPDRRQARPCRPQSGWEQCLEWGLLHSPGQASPKWIPLVWAGTWSKVPPDAPTGFPCFRLLPWPFFLDCSSALLPVQSTDLFLWNLGSKALTMTRMPQSLALTRLQK</sequence>